<name>A0A0B8NP19_9VIBR</name>
<sequence>MSASSRGTTKPILSTRASDFVPEGEWLEVKTINKAVPNSKINYWS</sequence>
<protein>
    <submittedName>
        <fullName evidence="1">Uncharacterized protein</fullName>
    </submittedName>
</protein>
<dbReference type="AlphaFoldDB" id="A0A0B8NP19"/>
<evidence type="ECO:0000313" key="2">
    <source>
        <dbReference type="Proteomes" id="UP000031671"/>
    </source>
</evidence>
<reference evidence="1 2" key="1">
    <citation type="submission" date="2015-01" db="EMBL/GenBank/DDBJ databases">
        <title>Vibrio sp. C1 JCM 19231 whole genome shotgun sequence.</title>
        <authorList>
            <person name="Sawabe T."/>
            <person name="Meirelles P."/>
            <person name="Feng G."/>
            <person name="Sayaka M."/>
            <person name="Hattori M."/>
            <person name="Ohkuma M."/>
        </authorList>
    </citation>
    <scope>NUCLEOTIDE SEQUENCE [LARGE SCALE GENOMIC DNA]</scope>
    <source>
        <strain evidence="2">JCM 19231</strain>
    </source>
</reference>
<gene>
    <name evidence="1" type="ORF">JCM19231_3597</name>
</gene>
<dbReference type="EMBL" id="BBRZ01000001">
    <property type="protein sequence ID" value="GAM54077.1"/>
    <property type="molecule type" value="Genomic_DNA"/>
</dbReference>
<proteinExistence type="predicted"/>
<organism evidence="1 2">
    <name type="scientific">Vibrio ishigakensis</name>
    <dbReference type="NCBI Taxonomy" id="1481914"/>
    <lineage>
        <taxon>Bacteria</taxon>
        <taxon>Pseudomonadati</taxon>
        <taxon>Pseudomonadota</taxon>
        <taxon>Gammaproteobacteria</taxon>
        <taxon>Vibrionales</taxon>
        <taxon>Vibrionaceae</taxon>
        <taxon>Vibrio</taxon>
    </lineage>
</organism>
<comment type="caution">
    <text evidence="1">The sequence shown here is derived from an EMBL/GenBank/DDBJ whole genome shotgun (WGS) entry which is preliminary data.</text>
</comment>
<accession>A0A0B8NP19</accession>
<dbReference type="Proteomes" id="UP000031671">
    <property type="component" value="Unassembled WGS sequence"/>
</dbReference>
<keyword evidence="2" id="KW-1185">Reference proteome</keyword>
<reference evidence="1 2" key="2">
    <citation type="submission" date="2015-01" db="EMBL/GenBank/DDBJ databases">
        <authorList>
            <consortium name="NBRP consortium"/>
            <person name="Sawabe T."/>
            <person name="Meirelles P."/>
            <person name="Feng G."/>
            <person name="Sayaka M."/>
            <person name="Hattori M."/>
            <person name="Ohkuma M."/>
        </authorList>
    </citation>
    <scope>NUCLEOTIDE SEQUENCE [LARGE SCALE GENOMIC DNA]</scope>
    <source>
        <strain evidence="2">JCM 19231</strain>
    </source>
</reference>
<evidence type="ECO:0000313" key="1">
    <source>
        <dbReference type="EMBL" id="GAM54077.1"/>
    </source>
</evidence>